<dbReference type="PANTHER" id="PTHR47619:SF1">
    <property type="entry name" value="EXODEOXYRIBONUCLEASE WALJ"/>
    <property type="match status" value="1"/>
</dbReference>
<evidence type="ECO:0000313" key="2">
    <source>
        <dbReference type="EMBL" id="HDR52135.1"/>
    </source>
</evidence>
<reference evidence="2" key="1">
    <citation type="journal article" date="2020" name="mSystems">
        <title>Genome- and Community-Level Interaction Insights into Carbon Utilization and Element Cycling Functions of Hydrothermarchaeota in Hydrothermal Sediment.</title>
        <authorList>
            <person name="Zhou Z."/>
            <person name="Liu Y."/>
            <person name="Xu W."/>
            <person name="Pan J."/>
            <person name="Luo Z.H."/>
            <person name="Li M."/>
        </authorList>
    </citation>
    <scope>NUCLEOTIDE SEQUENCE [LARGE SCALE GENOMIC DNA]</scope>
    <source>
        <strain evidence="2">SpSt-1217</strain>
    </source>
</reference>
<sequence>MLEICALASGSNGNCYYIGNEKDAVLIDAGVSCKQILKRMAEKKLSPQKIKAVFISHEHSDHIRGARVFEKKLKIPIYLTAKTWLATYKNMQPAYPRFFKPGAAISVGEFTVHSFLKNHDASEPCSFRVEYKGKNAGVFTDIGEPCENVVSHLQMCDVVFLESNYDEDMLKTGSYPYFLKQRVASANGHLSNMQAMQLLEKNGGAQLKCVFLSHISAENNTPELALDAHHPLTSRFEIRLTSRYAPADIFTIES</sequence>
<dbReference type="AlphaFoldDB" id="A0A831LVS4"/>
<dbReference type="SUPFAM" id="SSF56281">
    <property type="entry name" value="Metallo-hydrolase/oxidoreductase"/>
    <property type="match status" value="1"/>
</dbReference>
<dbReference type="InterPro" id="IPR052533">
    <property type="entry name" value="WalJ/YycJ-like"/>
</dbReference>
<dbReference type="EMBL" id="DSDK01000607">
    <property type="protein sequence ID" value="HDR52135.1"/>
    <property type="molecule type" value="Genomic_DNA"/>
</dbReference>
<name>A0A831LVS4_9BACT</name>
<dbReference type="Proteomes" id="UP000886047">
    <property type="component" value="Unassembled WGS sequence"/>
</dbReference>
<dbReference type="Gene3D" id="3.60.15.10">
    <property type="entry name" value="Ribonuclease Z/Hydroxyacylglutathione hydrolase-like"/>
    <property type="match status" value="1"/>
</dbReference>
<feature type="domain" description="Metallo-beta-lactamase" evidence="1">
    <location>
        <begin position="12"/>
        <end position="180"/>
    </location>
</feature>
<dbReference type="PANTHER" id="PTHR47619">
    <property type="entry name" value="METALLO-HYDROLASE YYCJ-RELATED"/>
    <property type="match status" value="1"/>
</dbReference>
<comment type="caution">
    <text evidence="2">The sequence shown here is derived from an EMBL/GenBank/DDBJ whole genome shotgun (WGS) entry which is preliminary data.</text>
</comment>
<dbReference type="InterPro" id="IPR001279">
    <property type="entry name" value="Metallo-B-lactamas"/>
</dbReference>
<evidence type="ECO:0000259" key="1">
    <source>
        <dbReference type="SMART" id="SM00849"/>
    </source>
</evidence>
<dbReference type="InterPro" id="IPR036866">
    <property type="entry name" value="RibonucZ/Hydroxyglut_hydro"/>
</dbReference>
<accession>A0A831LVS4</accession>
<protein>
    <submittedName>
        <fullName evidence="2">MBL fold metallo-hydrolase</fullName>
    </submittedName>
</protein>
<proteinExistence type="predicted"/>
<dbReference type="Pfam" id="PF12706">
    <property type="entry name" value="Lactamase_B_2"/>
    <property type="match status" value="1"/>
</dbReference>
<dbReference type="SMART" id="SM00849">
    <property type="entry name" value="Lactamase_B"/>
    <property type="match status" value="1"/>
</dbReference>
<gene>
    <name evidence="2" type="ORF">ENN90_11050</name>
</gene>
<organism evidence="2">
    <name type="scientific">Mariniphaga anaerophila</name>
    <dbReference type="NCBI Taxonomy" id="1484053"/>
    <lineage>
        <taxon>Bacteria</taxon>
        <taxon>Pseudomonadati</taxon>
        <taxon>Bacteroidota</taxon>
        <taxon>Bacteroidia</taxon>
        <taxon>Marinilabiliales</taxon>
        <taxon>Prolixibacteraceae</taxon>
        <taxon>Mariniphaga</taxon>
    </lineage>
</organism>